<name>A0A182QX68_9DIPT</name>
<evidence type="ECO:0000256" key="2">
    <source>
        <dbReference type="ARBA" id="ARBA00022490"/>
    </source>
</evidence>
<evidence type="ECO:0000256" key="3">
    <source>
        <dbReference type="ARBA" id="ARBA00022845"/>
    </source>
</evidence>
<sequence length="445" mass="48965">MDQRKEYPPLRAPKTFNLSVDAAIFIPKTITPKEEQSPYQQCQPQPPSHVHQQRFAHAQGGVEPGGGDGGGGGSSGYDYASQLAHGGGAGPMANGVDVMKMSAVQSRISNMQISDGDAGKELGDRKSEALDYLTAVIAELYDNPGMFDEVKEKLPKELGDMAQDQDVLSSAIEMIFNQSIQESNFRYMGARLCQLLDSLDQRPESLVRRLLELKMDDLERVALPEYMKQEQVKVRGATLFLAELYMQLRNPGQALGKTISEHIISAIEILLIKHGSENIKCVCQSLKLCGFELEQDCPDKVESILKTLEQLKVQSSAEAMIHSVLDLRKISWGRSEEIATSAAPPPPMQGGSTGMHHMPAGIDLGPGFHDSPVFYGPDGQVLTEEESSFLETNGFVLPTKGRFDDSDDELGLDEQDLEIQEAYADFLESNRSNQQQQHQQQQPGV</sequence>
<feature type="region of interest" description="Disordered" evidence="4">
    <location>
        <begin position="33"/>
        <end position="78"/>
    </location>
</feature>
<feature type="compositionally biased region" description="Gly residues" evidence="4">
    <location>
        <begin position="62"/>
        <end position="75"/>
    </location>
</feature>
<keyword evidence="2" id="KW-0963">Cytoplasm</keyword>
<feature type="region of interest" description="Disordered" evidence="4">
    <location>
        <begin position="426"/>
        <end position="445"/>
    </location>
</feature>
<dbReference type="SUPFAM" id="SSF48371">
    <property type="entry name" value="ARM repeat"/>
    <property type="match status" value="1"/>
</dbReference>
<dbReference type="InterPro" id="IPR003890">
    <property type="entry name" value="MIF4G-like_typ-3"/>
</dbReference>
<dbReference type="GO" id="GO:0006446">
    <property type="term" value="P:regulation of translational initiation"/>
    <property type="evidence" value="ECO:0007669"/>
    <property type="project" value="TreeGrafter"/>
</dbReference>
<feature type="domain" description="MIF4G" evidence="5">
    <location>
        <begin position="130"/>
        <end position="331"/>
    </location>
</feature>
<evidence type="ECO:0000313" key="7">
    <source>
        <dbReference type="Proteomes" id="UP000075886"/>
    </source>
</evidence>
<evidence type="ECO:0000256" key="1">
    <source>
        <dbReference type="ARBA" id="ARBA00004496"/>
    </source>
</evidence>
<dbReference type="EMBL" id="AXCN02001065">
    <property type="status" value="NOT_ANNOTATED_CDS"/>
    <property type="molecule type" value="Genomic_DNA"/>
</dbReference>
<dbReference type="GO" id="GO:0003723">
    <property type="term" value="F:RNA binding"/>
    <property type="evidence" value="ECO:0007669"/>
    <property type="project" value="InterPro"/>
</dbReference>
<dbReference type="InterPro" id="IPR051367">
    <property type="entry name" value="mRNA_TranslReg/HistoneTransl"/>
</dbReference>
<keyword evidence="7" id="KW-1185">Reference proteome</keyword>
<dbReference type="PANTHER" id="PTHR23254">
    <property type="entry name" value="EIF4G DOMAIN PROTEIN"/>
    <property type="match status" value="1"/>
</dbReference>
<dbReference type="Proteomes" id="UP000075886">
    <property type="component" value="Unassembled WGS sequence"/>
</dbReference>
<comment type="subcellular location">
    <subcellularLocation>
        <location evidence="1">Cytoplasm</location>
    </subcellularLocation>
</comment>
<organism evidence="6 7">
    <name type="scientific">Anopheles farauti</name>
    <dbReference type="NCBI Taxonomy" id="69004"/>
    <lineage>
        <taxon>Eukaryota</taxon>
        <taxon>Metazoa</taxon>
        <taxon>Ecdysozoa</taxon>
        <taxon>Arthropoda</taxon>
        <taxon>Hexapoda</taxon>
        <taxon>Insecta</taxon>
        <taxon>Pterygota</taxon>
        <taxon>Neoptera</taxon>
        <taxon>Endopterygota</taxon>
        <taxon>Diptera</taxon>
        <taxon>Nematocera</taxon>
        <taxon>Culicoidea</taxon>
        <taxon>Culicidae</taxon>
        <taxon>Anophelinae</taxon>
        <taxon>Anopheles</taxon>
    </lineage>
</organism>
<reference evidence="7" key="1">
    <citation type="submission" date="2014-01" db="EMBL/GenBank/DDBJ databases">
        <title>The Genome Sequence of Anopheles farauti FAR1 (V2).</title>
        <authorList>
            <consortium name="The Broad Institute Genomics Platform"/>
            <person name="Neafsey D.E."/>
            <person name="Besansky N."/>
            <person name="Howell P."/>
            <person name="Walton C."/>
            <person name="Young S.K."/>
            <person name="Zeng Q."/>
            <person name="Gargeya S."/>
            <person name="Fitzgerald M."/>
            <person name="Haas B."/>
            <person name="Abouelleil A."/>
            <person name="Allen A.W."/>
            <person name="Alvarado L."/>
            <person name="Arachchi H.M."/>
            <person name="Berlin A.M."/>
            <person name="Chapman S.B."/>
            <person name="Gainer-Dewar J."/>
            <person name="Goldberg J."/>
            <person name="Griggs A."/>
            <person name="Gujja S."/>
            <person name="Hansen M."/>
            <person name="Howarth C."/>
            <person name="Imamovic A."/>
            <person name="Ireland A."/>
            <person name="Larimer J."/>
            <person name="McCowan C."/>
            <person name="Murphy C."/>
            <person name="Pearson M."/>
            <person name="Poon T.W."/>
            <person name="Priest M."/>
            <person name="Roberts A."/>
            <person name="Saif S."/>
            <person name="Shea T."/>
            <person name="Sisk P."/>
            <person name="Sykes S."/>
            <person name="Wortman J."/>
            <person name="Nusbaum C."/>
            <person name="Birren B."/>
        </authorList>
    </citation>
    <scope>NUCLEOTIDE SEQUENCE [LARGE SCALE GENOMIC DNA]</scope>
    <source>
        <strain evidence="7">FAR1</strain>
    </source>
</reference>
<dbReference type="SMART" id="SM00543">
    <property type="entry name" value="MIF4G"/>
    <property type="match status" value="1"/>
</dbReference>
<reference evidence="6" key="2">
    <citation type="submission" date="2020-05" db="UniProtKB">
        <authorList>
            <consortium name="EnsemblMetazoa"/>
        </authorList>
    </citation>
    <scope>IDENTIFICATION</scope>
    <source>
        <strain evidence="6">FAR1</strain>
    </source>
</reference>
<evidence type="ECO:0000313" key="6">
    <source>
        <dbReference type="EnsemblMetazoa" id="AFAF018666-PA"/>
    </source>
</evidence>
<feature type="compositionally biased region" description="Low complexity" evidence="4">
    <location>
        <begin position="434"/>
        <end position="445"/>
    </location>
</feature>
<evidence type="ECO:0000256" key="4">
    <source>
        <dbReference type="SAM" id="MobiDB-lite"/>
    </source>
</evidence>
<protein>
    <recommendedName>
        <fullName evidence="5">MIF4G domain-containing protein</fullName>
    </recommendedName>
</protein>
<keyword evidence="3" id="KW-0810">Translation regulation</keyword>
<proteinExistence type="predicted"/>
<accession>A0A182QX68</accession>
<dbReference type="Pfam" id="PF02854">
    <property type="entry name" value="MIF4G"/>
    <property type="match status" value="1"/>
</dbReference>
<dbReference type="Gene3D" id="1.25.40.180">
    <property type="match status" value="1"/>
</dbReference>
<dbReference type="VEuPathDB" id="VectorBase:AFAF018666"/>
<evidence type="ECO:0000259" key="5">
    <source>
        <dbReference type="SMART" id="SM00543"/>
    </source>
</evidence>
<dbReference type="PANTHER" id="PTHR23254:SF15">
    <property type="entry name" value="POLYADENYLATE-BINDING PROTEIN-INTERACTING PROTEIN 1"/>
    <property type="match status" value="1"/>
</dbReference>
<dbReference type="GO" id="GO:0005737">
    <property type="term" value="C:cytoplasm"/>
    <property type="evidence" value="ECO:0007669"/>
    <property type="project" value="UniProtKB-SubCell"/>
</dbReference>
<dbReference type="STRING" id="69004.A0A182QX68"/>
<dbReference type="AlphaFoldDB" id="A0A182QX68"/>
<dbReference type="GO" id="GO:0008494">
    <property type="term" value="F:translation activator activity"/>
    <property type="evidence" value="ECO:0007669"/>
    <property type="project" value="TreeGrafter"/>
</dbReference>
<dbReference type="EnsemblMetazoa" id="AFAF018666-RA">
    <property type="protein sequence ID" value="AFAF018666-PA"/>
    <property type="gene ID" value="AFAF018666"/>
</dbReference>
<dbReference type="InterPro" id="IPR016024">
    <property type="entry name" value="ARM-type_fold"/>
</dbReference>